<accession>A0A971M746</accession>
<evidence type="ECO:0000313" key="2">
    <source>
        <dbReference type="Proteomes" id="UP000777265"/>
    </source>
</evidence>
<proteinExistence type="predicted"/>
<protein>
    <submittedName>
        <fullName evidence="1">CopG family transcriptional regulator</fullName>
    </submittedName>
</protein>
<gene>
    <name evidence="1" type="ORF">GXY80_13070</name>
</gene>
<dbReference type="EMBL" id="JAAYEE010000244">
    <property type="protein sequence ID" value="NLW36386.1"/>
    <property type="molecule type" value="Genomic_DNA"/>
</dbReference>
<dbReference type="Proteomes" id="UP000777265">
    <property type="component" value="Unassembled WGS sequence"/>
</dbReference>
<reference evidence="1" key="1">
    <citation type="journal article" date="2020" name="Biotechnol. Biofuels">
        <title>New insights from the biogas microbiome by comprehensive genome-resolved metagenomics of nearly 1600 species originating from multiple anaerobic digesters.</title>
        <authorList>
            <person name="Campanaro S."/>
            <person name="Treu L."/>
            <person name="Rodriguez-R L.M."/>
            <person name="Kovalovszki A."/>
            <person name="Ziels R.M."/>
            <person name="Maus I."/>
            <person name="Zhu X."/>
            <person name="Kougias P.G."/>
            <person name="Basile A."/>
            <person name="Luo G."/>
            <person name="Schluter A."/>
            <person name="Konstantinidis K.T."/>
            <person name="Angelidaki I."/>
        </authorList>
    </citation>
    <scope>NUCLEOTIDE SEQUENCE</scope>
    <source>
        <strain evidence="1">AS06rmzACSIP_7</strain>
    </source>
</reference>
<sequence>MKTKIKYTEEPMGDIRIVKDFLPPPDQLVLKEDNVKVTISLKRSSIAFFKEQAKKHKTSYQKMIREVVDWYASHYQKSA</sequence>
<dbReference type="AlphaFoldDB" id="A0A971M746"/>
<organism evidence="1 2">
    <name type="scientific">Syntrophorhabdus aromaticivorans</name>
    <dbReference type="NCBI Taxonomy" id="328301"/>
    <lineage>
        <taxon>Bacteria</taxon>
        <taxon>Pseudomonadati</taxon>
        <taxon>Thermodesulfobacteriota</taxon>
        <taxon>Syntrophorhabdia</taxon>
        <taxon>Syntrophorhabdales</taxon>
        <taxon>Syntrophorhabdaceae</taxon>
        <taxon>Syntrophorhabdus</taxon>
    </lineage>
</organism>
<evidence type="ECO:0000313" key="1">
    <source>
        <dbReference type="EMBL" id="NLW36386.1"/>
    </source>
</evidence>
<reference evidence="1" key="2">
    <citation type="submission" date="2020-01" db="EMBL/GenBank/DDBJ databases">
        <authorList>
            <person name="Campanaro S."/>
        </authorList>
    </citation>
    <scope>NUCLEOTIDE SEQUENCE</scope>
    <source>
        <strain evidence="1">AS06rmzACSIP_7</strain>
    </source>
</reference>
<comment type="caution">
    <text evidence="1">The sequence shown here is derived from an EMBL/GenBank/DDBJ whole genome shotgun (WGS) entry which is preliminary data.</text>
</comment>
<name>A0A971M746_9BACT</name>